<keyword evidence="6" id="KW-0456">Lyase</keyword>
<dbReference type="InterPro" id="IPR029068">
    <property type="entry name" value="Glyas_Bleomycin-R_OHBP_Dase"/>
</dbReference>
<sequence length="143" mass="16488">MRYLHAMIRVKDLDQALDFFCNKLGLKESRRHDHPEGRYTLVFLSESGQAHSDSPEIELTYNWDQDGAYTFGRNFGHLAFEVENIYETCANLQSKGVVINRPPRDGRMAFVRSPDLISVELLQKGRPLEIAEPWKSMANTGEW</sequence>
<dbReference type="EMBL" id="NPDT01000007">
    <property type="protein sequence ID" value="PJZ64975.1"/>
    <property type="molecule type" value="Genomic_DNA"/>
</dbReference>
<dbReference type="InterPro" id="IPR004360">
    <property type="entry name" value="Glyas_Fos-R_dOase_dom"/>
</dbReference>
<dbReference type="PANTHER" id="PTHR46036:SF5">
    <property type="entry name" value="LACTOYLGLUTATHIONE LYASE"/>
    <property type="match status" value="1"/>
</dbReference>
<evidence type="ECO:0000256" key="2">
    <source>
        <dbReference type="ARBA" id="ARBA00030892"/>
    </source>
</evidence>
<name>A0A2M9Z979_9LEPT</name>
<evidence type="ECO:0000256" key="4">
    <source>
        <dbReference type="ARBA" id="ARBA00033298"/>
    </source>
</evidence>
<dbReference type="AlphaFoldDB" id="A0A2M9Z979"/>
<dbReference type="RefSeq" id="WP_100759753.1">
    <property type="nucleotide sequence ID" value="NZ_NPDT01000007.1"/>
</dbReference>
<dbReference type="Proteomes" id="UP000231912">
    <property type="component" value="Unassembled WGS sequence"/>
</dbReference>
<accession>A0A2M9Z979</accession>
<gene>
    <name evidence="6" type="ORF">CH371_15865</name>
</gene>
<protein>
    <recommendedName>
        <fullName evidence="2">Aldoketomutase</fullName>
    </recommendedName>
    <alternativeName>
        <fullName evidence="1">Ketone-aldehyde mutase</fullName>
    </alternativeName>
    <alternativeName>
        <fullName evidence="3">Methylglyoxalase</fullName>
    </alternativeName>
    <alternativeName>
        <fullName evidence="4">S-D-lactoylglutathione methylglyoxal lyase</fullName>
    </alternativeName>
</protein>
<evidence type="ECO:0000259" key="5">
    <source>
        <dbReference type="PROSITE" id="PS51819"/>
    </source>
</evidence>
<dbReference type="InterPro" id="IPR037523">
    <property type="entry name" value="VOC_core"/>
</dbReference>
<evidence type="ECO:0000313" key="6">
    <source>
        <dbReference type="EMBL" id="PJZ64975.1"/>
    </source>
</evidence>
<organism evidence="6 7">
    <name type="scientific">Leptospira wolffii</name>
    <dbReference type="NCBI Taxonomy" id="409998"/>
    <lineage>
        <taxon>Bacteria</taxon>
        <taxon>Pseudomonadati</taxon>
        <taxon>Spirochaetota</taxon>
        <taxon>Spirochaetia</taxon>
        <taxon>Leptospirales</taxon>
        <taxon>Leptospiraceae</taxon>
        <taxon>Leptospira</taxon>
    </lineage>
</organism>
<feature type="domain" description="VOC" evidence="5">
    <location>
        <begin position="2"/>
        <end position="133"/>
    </location>
</feature>
<dbReference type="PANTHER" id="PTHR46036">
    <property type="entry name" value="LACTOYLGLUTATHIONE LYASE"/>
    <property type="match status" value="1"/>
</dbReference>
<dbReference type="GO" id="GO:0005737">
    <property type="term" value="C:cytoplasm"/>
    <property type="evidence" value="ECO:0007669"/>
    <property type="project" value="TreeGrafter"/>
</dbReference>
<proteinExistence type="predicted"/>
<dbReference type="GO" id="GO:0019243">
    <property type="term" value="P:methylglyoxal catabolic process to D-lactate via S-lactoyl-glutathione"/>
    <property type="evidence" value="ECO:0007669"/>
    <property type="project" value="TreeGrafter"/>
</dbReference>
<comment type="caution">
    <text evidence="6">The sequence shown here is derived from an EMBL/GenBank/DDBJ whole genome shotgun (WGS) entry which is preliminary data.</text>
</comment>
<evidence type="ECO:0000256" key="1">
    <source>
        <dbReference type="ARBA" id="ARBA00030291"/>
    </source>
</evidence>
<dbReference type="PROSITE" id="PS51819">
    <property type="entry name" value="VOC"/>
    <property type="match status" value="1"/>
</dbReference>
<dbReference type="GO" id="GO:0004462">
    <property type="term" value="F:lactoylglutathione lyase activity"/>
    <property type="evidence" value="ECO:0007669"/>
    <property type="project" value="TreeGrafter"/>
</dbReference>
<dbReference type="Gene3D" id="3.10.180.10">
    <property type="entry name" value="2,3-Dihydroxybiphenyl 1,2-Dioxygenase, domain 1"/>
    <property type="match status" value="1"/>
</dbReference>
<evidence type="ECO:0000313" key="7">
    <source>
        <dbReference type="Proteomes" id="UP000231912"/>
    </source>
</evidence>
<dbReference type="Pfam" id="PF00903">
    <property type="entry name" value="Glyoxalase"/>
    <property type="match status" value="1"/>
</dbReference>
<dbReference type="SUPFAM" id="SSF54593">
    <property type="entry name" value="Glyoxalase/Bleomycin resistance protein/Dihydroxybiphenyl dioxygenase"/>
    <property type="match status" value="1"/>
</dbReference>
<reference evidence="6 7" key="1">
    <citation type="submission" date="2017-07" db="EMBL/GenBank/DDBJ databases">
        <title>Leptospira spp. isolated from tropical soils.</title>
        <authorList>
            <person name="Thibeaux R."/>
            <person name="Iraola G."/>
            <person name="Ferres I."/>
            <person name="Bierque E."/>
            <person name="Girault D."/>
            <person name="Soupe-Gilbert M.-E."/>
            <person name="Picardeau M."/>
            <person name="Goarant C."/>
        </authorList>
    </citation>
    <scope>NUCLEOTIDE SEQUENCE [LARGE SCALE GENOMIC DNA]</scope>
    <source>
        <strain evidence="6 7">FH2-C-A2</strain>
    </source>
</reference>
<evidence type="ECO:0000256" key="3">
    <source>
        <dbReference type="ARBA" id="ARBA00032460"/>
    </source>
</evidence>